<sequence length="162" mass="17391">MAMKAGDLLTTSHARSSSTGNGASAAVAPPALSISRQTGPDAIFRESRARRENFLEDTSQGRETASHDISVSNSHTICRTKMEMRNSNMNASPISVCEHLEAGLIASDVADIGTSSRKQQSFQGRNGVQAEMAESDISQGRIEAGRWTKHGASDDCNRVRQI</sequence>
<protein>
    <submittedName>
        <fullName evidence="2">Uncharacterized protein</fullName>
    </submittedName>
</protein>
<gene>
    <name evidence="2" type="ORF">PCANC_07723</name>
</gene>
<reference evidence="2 3" key="1">
    <citation type="submission" date="2017-11" db="EMBL/GenBank/DDBJ databases">
        <title>De novo assembly and phasing of dikaryotic genomes from two isolates of Puccinia coronata f. sp. avenae, the causal agent of oat crown rust.</title>
        <authorList>
            <person name="Miller M.E."/>
            <person name="Zhang Y."/>
            <person name="Omidvar V."/>
            <person name="Sperschneider J."/>
            <person name="Schwessinger B."/>
            <person name="Raley C."/>
            <person name="Palmer J.M."/>
            <person name="Garnica D."/>
            <person name="Upadhyaya N."/>
            <person name="Rathjen J."/>
            <person name="Taylor J.M."/>
            <person name="Park R.F."/>
            <person name="Dodds P.N."/>
            <person name="Hirsch C.D."/>
            <person name="Kianian S.F."/>
            <person name="Figueroa M."/>
        </authorList>
    </citation>
    <scope>NUCLEOTIDE SEQUENCE [LARGE SCALE GENOMIC DNA]</scope>
    <source>
        <strain evidence="2">12NC29</strain>
    </source>
</reference>
<accession>A0A2N5VRC6</accession>
<dbReference type="EMBL" id="PGCJ01000079">
    <property type="protein sequence ID" value="PLW52534.1"/>
    <property type="molecule type" value="Genomic_DNA"/>
</dbReference>
<feature type="compositionally biased region" description="Basic and acidic residues" evidence="1">
    <location>
        <begin position="143"/>
        <end position="162"/>
    </location>
</feature>
<evidence type="ECO:0000256" key="1">
    <source>
        <dbReference type="SAM" id="MobiDB-lite"/>
    </source>
</evidence>
<proteinExistence type="predicted"/>
<dbReference type="AlphaFoldDB" id="A0A2N5VRC6"/>
<feature type="compositionally biased region" description="Polar residues" evidence="1">
    <location>
        <begin position="116"/>
        <end position="126"/>
    </location>
</feature>
<evidence type="ECO:0000313" key="3">
    <source>
        <dbReference type="Proteomes" id="UP000235388"/>
    </source>
</evidence>
<feature type="region of interest" description="Disordered" evidence="1">
    <location>
        <begin position="116"/>
        <end position="162"/>
    </location>
</feature>
<feature type="region of interest" description="Disordered" evidence="1">
    <location>
        <begin position="1"/>
        <end position="39"/>
    </location>
</feature>
<dbReference type="Proteomes" id="UP000235388">
    <property type="component" value="Unassembled WGS sequence"/>
</dbReference>
<comment type="caution">
    <text evidence="2">The sequence shown here is derived from an EMBL/GenBank/DDBJ whole genome shotgun (WGS) entry which is preliminary data.</text>
</comment>
<keyword evidence="3" id="KW-1185">Reference proteome</keyword>
<name>A0A2N5VRC6_9BASI</name>
<organism evidence="2 3">
    <name type="scientific">Puccinia coronata f. sp. avenae</name>
    <dbReference type="NCBI Taxonomy" id="200324"/>
    <lineage>
        <taxon>Eukaryota</taxon>
        <taxon>Fungi</taxon>
        <taxon>Dikarya</taxon>
        <taxon>Basidiomycota</taxon>
        <taxon>Pucciniomycotina</taxon>
        <taxon>Pucciniomycetes</taxon>
        <taxon>Pucciniales</taxon>
        <taxon>Pucciniaceae</taxon>
        <taxon>Puccinia</taxon>
    </lineage>
</organism>
<evidence type="ECO:0000313" key="2">
    <source>
        <dbReference type="EMBL" id="PLW52534.1"/>
    </source>
</evidence>
<feature type="compositionally biased region" description="Polar residues" evidence="1">
    <location>
        <begin position="9"/>
        <end position="22"/>
    </location>
</feature>